<protein>
    <submittedName>
        <fullName evidence="3">Uncharacterized protein</fullName>
    </submittedName>
</protein>
<feature type="region of interest" description="Disordered" evidence="2">
    <location>
        <begin position="267"/>
        <end position="310"/>
    </location>
</feature>
<evidence type="ECO:0000313" key="4">
    <source>
        <dbReference type="Proteomes" id="UP000018130"/>
    </source>
</evidence>
<reference evidence="3 4" key="2">
    <citation type="submission" date="2013-09" db="EMBL/GenBank/DDBJ databases">
        <title>Whole genome comparison of six Crocosphaera watsonii strains with differing phenotypes.</title>
        <authorList>
            <person name="Bench S.R."/>
            <person name="Heller P."/>
            <person name="Frank I."/>
            <person name="Arciniega M."/>
            <person name="Shilova I.N."/>
            <person name="Zehr J.P."/>
        </authorList>
    </citation>
    <scope>NUCLEOTIDE SEQUENCE [LARGE SCALE GENOMIC DNA]</scope>
    <source>
        <strain evidence="3 4">WH 0402</strain>
    </source>
</reference>
<dbReference type="EMBL" id="CAQN01000628">
    <property type="protein sequence ID" value="CCQ67601.1"/>
    <property type="molecule type" value="Genomic_DNA"/>
</dbReference>
<dbReference type="AlphaFoldDB" id="T2JRA0"/>
<feature type="coiled-coil region" evidence="1">
    <location>
        <begin position="216"/>
        <end position="258"/>
    </location>
</feature>
<proteinExistence type="predicted"/>
<organism evidence="3 4">
    <name type="scientific">Crocosphaera watsonii WH 0402</name>
    <dbReference type="NCBI Taxonomy" id="1284629"/>
    <lineage>
        <taxon>Bacteria</taxon>
        <taxon>Bacillati</taxon>
        <taxon>Cyanobacteriota</taxon>
        <taxon>Cyanophyceae</taxon>
        <taxon>Oscillatoriophycideae</taxon>
        <taxon>Chroococcales</taxon>
        <taxon>Aphanothecaceae</taxon>
        <taxon>Crocosphaera</taxon>
    </lineage>
</organism>
<evidence type="ECO:0000313" key="3">
    <source>
        <dbReference type="EMBL" id="CCQ67601.1"/>
    </source>
</evidence>
<name>T2JRA0_CROWT</name>
<reference evidence="3 4" key="1">
    <citation type="submission" date="2013-01" db="EMBL/GenBank/DDBJ databases">
        <authorList>
            <person name="Bench S."/>
        </authorList>
    </citation>
    <scope>NUCLEOTIDE SEQUENCE [LARGE SCALE GENOMIC DNA]</scope>
    <source>
        <strain evidence="3 4">WH 0402</strain>
    </source>
</reference>
<comment type="caution">
    <text evidence="3">The sequence shown here is derived from an EMBL/GenBank/DDBJ whole genome shotgun (WGS) entry which is preliminary data.</text>
</comment>
<evidence type="ECO:0000256" key="2">
    <source>
        <dbReference type="SAM" id="MobiDB-lite"/>
    </source>
</evidence>
<feature type="compositionally biased region" description="Polar residues" evidence="2">
    <location>
        <begin position="271"/>
        <end position="290"/>
    </location>
</feature>
<accession>T2JRA0</accession>
<gene>
    <name evidence="3" type="ORF">CWATWH0402_5665</name>
</gene>
<sequence>MFPTYTIENYVEFGQDCQQKKETLSKQEFKVFQERWGRTLVNHCIKISLWWESLAGEWEDKLKQLPFATIDRSGLHKLAQMPLEALNDWYQEITTSLQEHGVLRPQEMGRIASGFIPKSKRTLKLGETLTDEDFALVGKKYKLTATQLEALTQQTLELADGEPVVTENMFPILEAQELDPSVLLGKSDRTTWWLRQKDAEIAVERSLRLETERKLSEELDQRLAQQAQVYEEKLNEQAQQHQAMMEQQAQRIAKLEQLMNDGLSRQKAKTKPNSFFSEVNSLTPNGSQASKKAKGFGNLAMAKSGTSHQG</sequence>
<keyword evidence="1" id="KW-0175">Coiled coil</keyword>
<dbReference type="Proteomes" id="UP000018130">
    <property type="component" value="Unassembled WGS sequence"/>
</dbReference>
<evidence type="ECO:0000256" key="1">
    <source>
        <dbReference type="SAM" id="Coils"/>
    </source>
</evidence>